<organism evidence="2 3">
    <name type="scientific">Linnemannia elongata AG-77</name>
    <dbReference type="NCBI Taxonomy" id="1314771"/>
    <lineage>
        <taxon>Eukaryota</taxon>
        <taxon>Fungi</taxon>
        <taxon>Fungi incertae sedis</taxon>
        <taxon>Mucoromycota</taxon>
        <taxon>Mortierellomycotina</taxon>
        <taxon>Mortierellomycetes</taxon>
        <taxon>Mortierellales</taxon>
        <taxon>Mortierellaceae</taxon>
        <taxon>Linnemannia</taxon>
    </lineage>
</organism>
<keyword evidence="1" id="KW-1133">Transmembrane helix</keyword>
<proteinExistence type="predicted"/>
<reference evidence="2 3" key="1">
    <citation type="submission" date="2016-05" db="EMBL/GenBank/DDBJ databases">
        <title>Genome sequencing reveals origins of a unique bacterial endosymbiosis in the earliest lineages of terrestrial Fungi.</title>
        <authorList>
            <consortium name="DOE Joint Genome Institute"/>
            <person name="Uehling J."/>
            <person name="Gryganskyi A."/>
            <person name="Hameed K."/>
            <person name="Tschaplinski T."/>
            <person name="Misztal P."/>
            <person name="Wu S."/>
            <person name="Desiro A."/>
            <person name="Vande Pol N."/>
            <person name="Du Z.-Y."/>
            <person name="Zienkiewicz A."/>
            <person name="Zienkiewicz K."/>
            <person name="Morin E."/>
            <person name="Tisserant E."/>
            <person name="Splivallo R."/>
            <person name="Hainaut M."/>
            <person name="Henrissat B."/>
            <person name="Ohm R."/>
            <person name="Kuo A."/>
            <person name="Yan J."/>
            <person name="Lipzen A."/>
            <person name="Nolan M."/>
            <person name="Labutti K."/>
            <person name="Barry K."/>
            <person name="Goldstein A."/>
            <person name="Labbe J."/>
            <person name="Schadt C."/>
            <person name="Tuskan G."/>
            <person name="Grigoriev I."/>
            <person name="Martin F."/>
            <person name="Vilgalys R."/>
            <person name="Bonito G."/>
        </authorList>
    </citation>
    <scope>NUCLEOTIDE SEQUENCE [LARGE SCALE GENOMIC DNA]</scope>
    <source>
        <strain evidence="2 3">AG-77</strain>
    </source>
</reference>
<protein>
    <submittedName>
        <fullName evidence="2">Uncharacterized protein</fullName>
    </submittedName>
</protein>
<evidence type="ECO:0000256" key="1">
    <source>
        <dbReference type="SAM" id="Phobius"/>
    </source>
</evidence>
<feature type="transmembrane region" description="Helical" evidence="1">
    <location>
        <begin position="172"/>
        <end position="198"/>
    </location>
</feature>
<evidence type="ECO:0000313" key="2">
    <source>
        <dbReference type="EMBL" id="OAQ28772.1"/>
    </source>
</evidence>
<feature type="transmembrane region" description="Helical" evidence="1">
    <location>
        <begin position="134"/>
        <end position="152"/>
    </location>
</feature>
<keyword evidence="1" id="KW-0812">Transmembrane</keyword>
<keyword evidence="3" id="KW-1185">Reference proteome</keyword>
<dbReference type="Proteomes" id="UP000078512">
    <property type="component" value="Unassembled WGS sequence"/>
</dbReference>
<evidence type="ECO:0000313" key="3">
    <source>
        <dbReference type="Proteomes" id="UP000078512"/>
    </source>
</evidence>
<dbReference type="EMBL" id="KV442046">
    <property type="protein sequence ID" value="OAQ28772.1"/>
    <property type="molecule type" value="Genomic_DNA"/>
</dbReference>
<sequence>MMIQYQRFQLGGRIEEIEVETVASIGKQYILLRDVQDVFPTAARFEREGRPVRFLSDEQGQRLEPWRIAVYPESTLQVIPQPTAKLPVSAQTASAQPRARPSPVHTPALPLLTSSESAGSVDWRDFLLQKGFRMAILVVATMVTVWLTQTVYDRRLHASPFPMVATYWRVVTMSLFVLNVIWAQMLFFHVIQVVWFLVCVPLKARHSIYQSLFDIHV</sequence>
<dbReference type="OrthoDB" id="2446437at2759"/>
<gene>
    <name evidence="2" type="ORF">K457DRAFT_19943</name>
</gene>
<keyword evidence="1" id="KW-0472">Membrane</keyword>
<name>A0A197JU14_9FUNG</name>
<accession>A0A197JU14</accession>
<dbReference type="AlphaFoldDB" id="A0A197JU14"/>